<keyword evidence="5 6" id="KW-0472">Membrane</keyword>
<evidence type="ECO:0000256" key="1">
    <source>
        <dbReference type="ARBA" id="ARBA00004141"/>
    </source>
</evidence>
<dbReference type="Gene3D" id="1.20.144.10">
    <property type="entry name" value="Phosphatidic acid phosphatase type 2/haloperoxidase"/>
    <property type="match status" value="1"/>
</dbReference>
<evidence type="ECO:0000259" key="7">
    <source>
        <dbReference type="SMART" id="SM00014"/>
    </source>
</evidence>
<feature type="transmembrane region" description="Helical" evidence="6">
    <location>
        <begin position="160"/>
        <end position="178"/>
    </location>
</feature>
<comment type="similarity">
    <text evidence="2">Belongs to the PA-phosphatase related phosphoesterase family.</text>
</comment>
<feature type="transmembrane region" description="Helical" evidence="6">
    <location>
        <begin position="22"/>
        <end position="42"/>
    </location>
</feature>
<dbReference type="SMART" id="SM00014">
    <property type="entry name" value="acidPPc"/>
    <property type="match status" value="1"/>
</dbReference>
<feature type="domain" description="Phosphatidic acid phosphatase type 2/haloperoxidase" evidence="7">
    <location>
        <begin position="63"/>
        <end position="206"/>
    </location>
</feature>
<dbReference type="InterPro" id="IPR000326">
    <property type="entry name" value="PAP2/HPO"/>
</dbReference>
<evidence type="ECO:0000256" key="5">
    <source>
        <dbReference type="ARBA" id="ARBA00023136"/>
    </source>
</evidence>
<proteinExistence type="inferred from homology"/>
<feature type="transmembrane region" description="Helical" evidence="6">
    <location>
        <begin position="130"/>
        <end position="148"/>
    </location>
</feature>
<dbReference type="AlphaFoldDB" id="A0AAI9SUA0"/>
<keyword evidence="3 6" id="KW-0812">Transmembrane</keyword>
<reference evidence="8" key="1">
    <citation type="journal article" date="2022" name="DNA Res.">
        <title>Genome analysis of five recently described species of the CUG-Ser clade uncovers Candida theae as a new hybrid lineage with pathogenic potential in the Candida parapsilosis species complex.</title>
        <authorList>
            <person name="Mixao V."/>
            <person name="Del Olmo V."/>
            <person name="Hegedusova E."/>
            <person name="Saus E."/>
            <person name="Pryszcz L."/>
            <person name="Cillingova A."/>
            <person name="Nosek J."/>
            <person name="Gabaldon T."/>
        </authorList>
    </citation>
    <scope>NUCLEOTIDE SEQUENCE</scope>
    <source>
        <strain evidence="8">CBS 10844</strain>
    </source>
</reference>
<accession>A0AAI9SUA0</accession>
<feature type="transmembrane region" description="Helical" evidence="6">
    <location>
        <begin position="184"/>
        <end position="206"/>
    </location>
</feature>
<sequence length="236" mass="26691">MLNLTISHPFATKQKVSGPQCFILASALPALVITIITFLKWSRSGKSRQEEQRFFHVLQVALLGLAVSISLTAIVTDILKNWIARPRPDFLARCGAPRDKFSSQFVNLGVCTAPYGMGELLDGLRSTPSGHSSISFASFLYLTLWLLAQFELTKSPPQHMYKHILVWLPLLFASYVSLSRVQDYRHHFTDVIFGTLIGCLFAWIVFHHYWEGLRSIDCSLPKTWNEPKENATILPI</sequence>
<dbReference type="GeneID" id="73382077"/>
<evidence type="ECO:0000313" key="9">
    <source>
        <dbReference type="Proteomes" id="UP001202479"/>
    </source>
</evidence>
<keyword evidence="4 6" id="KW-1133">Transmembrane helix</keyword>
<dbReference type="GO" id="GO:0016020">
    <property type="term" value="C:membrane"/>
    <property type="evidence" value="ECO:0007669"/>
    <property type="project" value="UniProtKB-SubCell"/>
</dbReference>
<dbReference type="InterPro" id="IPR043216">
    <property type="entry name" value="PAP-like"/>
</dbReference>
<dbReference type="Pfam" id="PF01569">
    <property type="entry name" value="PAP2"/>
    <property type="match status" value="1"/>
</dbReference>
<dbReference type="RefSeq" id="XP_049178535.1">
    <property type="nucleotide sequence ID" value="XM_049325903.1"/>
</dbReference>
<dbReference type="PANTHER" id="PTHR10165:SF35">
    <property type="entry name" value="RE23632P"/>
    <property type="match status" value="1"/>
</dbReference>
<dbReference type="EMBL" id="JAHUZD010000141">
    <property type="protein sequence ID" value="KAI3402788.2"/>
    <property type="molecule type" value="Genomic_DNA"/>
</dbReference>
<dbReference type="GO" id="GO:0046839">
    <property type="term" value="P:phospholipid dephosphorylation"/>
    <property type="evidence" value="ECO:0007669"/>
    <property type="project" value="TreeGrafter"/>
</dbReference>
<dbReference type="GO" id="GO:0008195">
    <property type="term" value="F:phosphatidate phosphatase activity"/>
    <property type="evidence" value="ECO:0007669"/>
    <property type="project" value="TreeGrafter"/>
</dbReference>
<name>A0AAI9SUA0_9ASCO</name>
<feature type="transmembrane region" description="Helical" evidence="6">
    <location>
        <begin position="54"/>
        <end position="75"/>
    </location>
</feature>
<comment type="subcellular location">
    <subcellularLocation>
        <location evidence="1">Membrane</location>
        <topology evidence="1">Multi-pass membrane protein</topology>
    </subcellularLocation>
</comment>
<evidence type="ECO:0000313" key="8">
    <source>
        <dbReference type="EMBL" id="KAI3402788.2"/>
    </source>
</evidence>
<dbReference type="PANTHER" id="PTHR10165">
    <property type="entry name" value="LIPID PHOSPHATE PHOSPHATASE"/>
    <property type="match status" value="1"/>
</dbReference>
<dbReference type="InterPro" id="IPR036938">
    <property type="entry name" value="PAP2/HPO_sf"/>
</dbReference>
<comment type="caution">
    <text evidence="8">The sequence shown here is derived from an EMBL/GenBank/DDBJ whole genome shotgun (WGS) entry which is preliminary data.</text>
</comment>
<evidence type="ECO:0000256" key="4">
    <source>
        <dbReference type="ARBA" id="ARBA00022989"/>
    </source>
</evidence>
<dbReference type="CDD" id="cd03390">
    <property type="entry name" value="PAP2_containing_1_like"/>
    <property type="match status" value="1"/>
</dbReference>
<dbReference type="SUPFAM" id="SSF48317">
    <property type="entry name" value="Acid phosphatase/Vanadium-dependent haloperoxidase"/>
    <property type="match status" value="1"/>
</dbReference>
<protein>
    <recommendedName>
        <fullName evidence="7">Phosphatidic acid phosphatase type 2/haloperoxidase domain-containing protein</fullName>
    </recommendedName>
</protein>
<organism evidence="8 9">
    <name type="scientific">Candida oxycetoniae</name>
    <dbReference type="NCBI Taxonomy" id="497107"/>
    <lineage>
        <taxon>Eukaryota</taxon>
        <taxon>Fungi</taxon>
        <taxon>Dikarya</taxon>
        <taxon>Ascomycota</taxon>
        <taxon>Saccharomycotina</taxon>
        <taxon>Pichiomycetes</taxon>
        <taxon>Debaryomycetaceae</taxon>
        <taxon>Candida/Lodderomyces clade</taxon>
        <taxon>Candida</taxon>
    </lineage>
</organism>
<gene>
    <name evidence="8" type="ORF">KGF56_004462</name>
</gene>
<evidence type="ECO:0000256" key="3">
    <source>
        <dbReference type="ARBA" id="ARBA00022692"/>
    </source>
</evidence>
<dbReference type="GO" id="GO:0006644">
    <property type="term" value="P:phospholipid metabolic process"/>
    <property type="evidence" value="ECO:0007669"/>
    <property type="project" value="InterPro"/>
</dbReference>
<evidence type="ECO:0000256" key="2">
    <source>
        <dbReference type="ARBA" id="ARBA00008816"/>
    </source>
</evidence>
<evidence type="ECO:0000256" key="6">
    <source>
        <dbReference type="SAM" id="Phobius"/>
    </source>
</evidence>
<keyword evidence="9" id="KW-1185">Reference proteome</keyword>
<dbReference type="Proteomes" id="UP001202479">
    <property type="component" value="Unassembled WGS sequence"/>
</dbReference>